<evidence type="ECO:0000256" key="2">
    <source>
        <dbReference type="ARBA" id="ARBA00022475"/>
    </source>
</evidence>
<evidence type="ECO:0000313" key="12">
    <source>
        <dbReference type="EMBL" id="MFC4789674.1"/>
    </source>
</evidence>
<keyword evidence="10 11" id="KW-0472">Membrane</keyword>
<evidence type="ECO:0000256" key="10">
    <source>
        <dbReference type="ARBA" id="ARBA00023136"/>
    </source>
</evidence>
<dbReference type="InterPro" id="IPR003820">
    <property type="entry name" value="KdpC"/>
</dbReference>
<dbReference type="Proteomes" id="UP001596001">
    <property type="component" value="Unassembled WGS sequence"/>
</dbReference>
<evidence type="ECO:0000256" key="9">
    <source>
        <dbReference type="ARBA" id="ARBA00023065"/>
    </source>
</evidence>
<name>A0ABV9QFR7_9BURK</name>
<organism evidence="12 13">
    <name type="scientific">Giesbergeria sinuosa</name>
    <dbReference type="NCBI Taxonomy" id="80883"/>
    <lineage>
        <taxon>Bacteria</taxon>
        <taxon>Pseudomonadati</taxon>
        <taxon>Pseudomonadota</taxon>
        <taxon>Betaproteobacteria</taxon>
        <taxon>Burkholderiales</taxon>
        <taxon>Comamonadaceae</taxon>
        <taxon>Giesbergeria</taxon>
    </lineage>
</organism>
<keyword evidence="13" id="KW-1185">Reference proteome</keyword>
<accession>A0ABV9QFR7</accession>
<keyword evidence="2 11" id="KW-1003">Cell membrane</keyword>
<dbReference type="RefSeq" id="WP_382433279.1">
    <property type="nucleotide sequence ID" value="NZ_JBHSHJ010000009.1"/>
</dbReference>
<keyword evidence="1 11" id="KW-0813">Transport</keyword>
<evidence type="ECO:0000256" key="1">
    <source>
        <dbReference type="ARBA" id="ARBA00022448"/>
    </source>
</evidence>
<keyword evidence="5 11" id="KW-0547">Nucleotide-binding</keyword>
<keyword evidence="3 11" id="KW-0633">Potassium transport</keyword>
<comment type="subcellular location">
    <subcellularLocation>
        <location evidence="11">Cell membrane</location>
        <topology evidence="11">Single-pass membrane protein</topology>
    </subcellularLocation>
</comment>
<keyword evidence="4 11" id="KW-0812">Transmembrane</keyword>
<evidence type="ECO:0000313" key="13">
    <source>
        <dbReference type="Proteomes" id="UP001596001"/>
    </source>
</evidence>
<protein>
    <recommendedName>
        <fullName evidence="11">Potassium-transporting ATPase KdpC subunit</fullName>
    </recommendedName>
    <alternativeName>
        <fullName evidence="11">ATP phosphohydrolase [potassium-transporting] C chain</fullName>
    </alternativeName>
    <alternativeName>
        <fullName evidence="11">Potassium-binding and translocating subunit C</fullName>
    </alternativeName>
    <alternativeName>
        <fullName evidence="11">Potassium-translocating ATPase C chain</fullName>
    </alternativeName>
</protein>
<feature type="transmembrane region" description="Helical" evidence="11">
    <location>
        <begin position="21"/>
        <end position="39"/>
    </location>
</feature>
<comment type="caution">
    <text evidence="12">The sequence shown here is derived from an EMBL/GenBank/DDBJ whole genome shotgun (WGS) entry which is preliminary data.</text>
</comment>
<dbReference type="PANTHER" id="PTHR30042:SF2">
    <property type="entry name" value="POTASSIUM-TRANSPORTING ATPASE KDPC SUBUNIT"/>
    <property type="match status" value="1"/>
</dbReference>
<comment type="subunit">
    <text evidence="11">The system is composed of three essential subunits: KdpA, KdpB and KdpC.</text>
</comment>
<dbReference type="EMBL" id="JBHSHJ010000009">
    <property type="protein sequence ID" value="MFC4789674.1"/>
    <property type="molecule type" value="Genomic_DNA"/>
</dbReference>
<gene>
    <name evidence="11 12" type="primary">kdpC</name>
    <name evidence="12" type="ORF">ACFO6X_11865</name>
</gene>
<dbReference type="PANTHER" id="PTHR30042">
    <property type="entry name" value="POTASSIUM-TRANSPORTING ATPASE C CHAIN"/>
    <property type="match status" value="1"/>
</dbReference>
<evidence type="ECO:0000256" key="5">
    <source>
        <dbReference type="ARBA" id="ARBA00022741"/>
    </source>
</evidence>
<dbReference type="Pfam" id="PF02669">
    <property type="entry name" value="KdpC"/>
    <property type="match status" value="1"/>
</dbReference>
<reference evidence="13" key="1">
    <citation type="journal article" date="2019" name="Int. J. Syst. Evol. Microbiol.">
        <title>The Global Catalogue of Microorganisms (GCM) 10K type strain sequencing project: providing services to taxonomists for standard genome sequencing and annotation.</title>
        <authorList>
            <consortium name="The Broad Institute Genomics Platform"/>
            <consortium name="The Broad Institute Genome Sequencing Center for Infectious Disease"/>
            <person name="Wu L."/>
            <person name="Ma J."/>
        </authorList>
    </citation>
    <scope>NUCLEOTIDE SEQUENCE [LARGE SCALE GENOMIC DNA]</scope>
    <source>
        <strain evidence="13">CCUG 49452</strain>
    </source>
</reference>
<comment type="function">
    <text evidence="11">Part of the high-affinity ATP-driven potassium transport (or Kdp) system, which catalyzes the hydrolysis of ATP coupled with the electrogenic transport of potassium into the cytoplasm. This subunit acts as a catalytic chaperone that increases the ATP-binding affinity of the ATP-hydrolyzing subunit KdpB by the formation of a transient KdpB/KdpC/ATP ternary complex.</text>
</comment>
<keyword evidence="8 11" id="KW-1133">Transmembrane helix</keyword>
<keyword evidence="7 11" id="KW-0630">Potassium</keyword>
<dbReference type="NCBIfam" id="TIGR00681">
    <property type="entry name" value="kdpC"/>
    <property type="match status" value="1"/>
</dbReference>
<keyword evidence="9 11" id="KW-0406">Ion transport</keyword>
<evidence type="ECO:0000256" key="7">
    <source>
        <dbReference type="ARBA" id="ARBA00022958"/>
    </source>
</evidence>
<evidence type="ECO:0000256" key="8">
    <source>
        <dbReference type="ARBA" id="ARBA00022989"/>
    </source>
</evidence>
<evidence type="ECO:0000256" key="3">
    <source>
        <dbReference type="ARBA" id="ARBA00022538"/>
    </source>
</evidence>
<keyword evidence="6 11" id="KW-0067">ATP-binding</keyword>
<evidence type="ECO:0000256" key="6">
    <source>
        <dbReference type="ARBA" id="ARBA00022840"/>
    </source>
</evidence>
<evidence type="ECO:0000256" key="11">
    <source>
        <dbReference type="HAMAP-Rule" id="MF_00276"/>
    </source>
</evidence>
<comment type="similarity">
    <text evidence="11">Belongs to the KdpC family.</text>
</comment>
<dbReference type="PIRSF" id="PIRSF001296">
    <property type="entry name" value="K_ATPase_KdpC"/>
    <property type="match status" value="1"/>
</dbReference>
<sequence>MTSQSNRLANTDTAPGIMRPAFTLFAVLSVVTGLLYPFAVTGLAQKLFPHAANGSLIQVHDQVVGSALIGQNFSAPHYFWGRPSATAPMTYNAAASGGSNLGPSNPNLTEAVQARIATLRAADPSNTQSIPVDLVTASASGLDPHISLAAAEFQVSRVARARNLSPTQVQALVAQHTQGPWLGVLGESRVHVLPLNLALDAQVTP</sequence>
<proteinExistence type="inferred from homology"/>
<dbReference type="NCBIfam" id="NF001454">
    <property type="entry name" value="PRK00315.1"/>
    <property type="match status" value="1"/>
</dbReference>
<evidence type="ECO:0000256" key="4">
    <source>
        <dbReference type="ARBA" id="ARBA00022692"/>
    </source>
</evidence>
<dbReference type="HAMAP" id="MF_00276">
    <property type="entry name" value="KdpC"/>
    <property type="match status" value="1"/>
</dbReference>